<comment type="caution">
    <text evidence="6">The sequence shown here is derived from an EMBL/GenBank/DDBJ whole genome shotgun (WGS) entry which is preliminary data.</text>
</comment>
<evidence type="ECO:0000256" key="2">
    <source>
        <dbReference type="ARBA" id="ARBA00023125"/>
    </source>
</evidence>
<reference evidence="6 7" key="1">
    <citation type="submission" date="2014-11" db="EMBL/GenBank/DDBJ databases">
        <title>Mycobacterium setense Manresensis Genome.</title>
        <authorList>
            <person name="Rech G."/>
            <person name="Sumoy L."/>
        </authorList>
    </citation>
    <scope>NUCLEOTIDE SEQUENCE [LARGE SCALE GENOMIC DNA]</scope>
    <source>
        <strain evidence="6 7">Manresensis</strain>
    </source>
</reference>
<organism evidence="6 7">
    <name type="scientific">Mycolicibacterium setense</name>
    <dbReference type="NCBI Taxonomy" id="431269"/>
    <lineage>
        <taxon>Bacteria</taxon>
        <taxon>Bacillati</taxon>
        <taxon>Actinomycetota</taxon>
        <taxon>Actinomycetes</taxon>
        <taxon>Mycobacteriales</taxon>
        <taxon>Mycobacteriaceae</taxon>
        <taxon>Mycolicibacterium</taxon>
    </lineage>
</organism>
<sequence length="182" mass="19454">MASSRDRILDAYEALLAVEGERYATLDAVAAKAGVSKGGLLYHFPSKDRLADALCERLLNLAAADVEAMRAAPEGPARYYIRTSNYAETPLDRALVAVSRLQQAGDTHARTVIESVSADWLTVLHDALGDLDVARAVKLIGDGLYYSALHRALGGHLVKTDDDDGLLAVIDRITATSDASSD</sequence>
<dbReference type="PANTHER" id="PTHR30055">
    <property type="entry name" value="HTH-TYPE TRANSCRIPTIONAL REGULATOR RUTR"/>
    <property type="match status" value="1"/>
</dbReference>
<dbReference type="InterPro" id="IPR009057">
    <property type="entry name" value="Homeodomain-like_sf"/>
</dbReference>
<keyword evidence="7" id="KW-1185">Reference proteome</keyword>
<evidence type="ECO:0000313" key="6">
    <source>
        <dbReference type="EMBL" id="KHO26952.1"/>
    </source>
</evidence>
<keyword evidence="3" id="KW-0804">Transcription</keyword>
<evidence type="ECO:0000313" key="7">
    <source>
        <dbReference type="Proteomes" id="UP000031004"/>
    </source>
</evidence>
<dbReference type="RefSeq" id="WP_039315578.1">
    <property type="nucleotide sequence ID" value="NZ_JACKSA010000447.1"/>
</dbReference>
<evidence type="ECO:0000256" key="4">
    <source>
        <dbReference type="PROSITE-ProRule" id="PRU00335"/>
    </source>
</evidence>
<dbReference type="EMBL" id="JTLZ01000004">
    <property type="protein sequence ID" value="KHO26952.1"/>
    <property type="molecule type" value="Genomic_DNA"/>
</dbReference>
<evidence type="ECO:0000256" key="1">
    <source>
        <dbReference type="ARBA" id="ARBA00023015"/>
    </source>
</evidence>
<dbReference type="PANTHER" id="PTHR30055:SF234">
    <property type="entry name" value="HTH-TYPE TRANSCRIPTIONAL REGULATOR BETI"/>
    <property type="match status" value="1"/>
</dbReference>
<dbReference type="PRINTS" id="PR00455">
    <property type="entry name" value="HTHTETR"/>
</dbReference>
<keyword evidence="1" id="KW-0805">Transcription regulation</keyword>
<proteinExistence type="predicted"/>
<accession>A0ABR4YXN1</accession>
<name>A0ABR4YXN1_9MYCO</name>
<dbReference type="SUPFAM" id="SSF46689">
    <property type="entry name" value="Homeodomain-like"/>
    <property type="match status" value="1"/>
</dbReference>
<gene>
    <name evidence="6" type="ORF">QQ44_05225</name>
</gene>
<feature type="DNA-binding region" description="H-T-H motif" evidence="4">
    <location>
        <begin position="25"/>
        <end position="44"/>
    </location>
</feature>
<dbReference type="InterPro" id="IPR001647">
    <property type="entry name" value="HTH_TetR"/>
</dbReference>
<dbReference type="InterPro" id="IPR050109">
    <property type="entry name" value="HTH-type_TetR-like_transc_reg"/>
</dbReference>
<dbReference type="PROSITE" id="PS50977">
    <property type="entry name" value="HTH_TETR_2"/>
    <property type="match status" value="1"/>
</dbReference>
<feature type="domain" description="HTH tetR-type" evidence="5">
    <location>
        <begin position="2"/>
        <end position="62"/>
    </location>
</feature>
<keyword evidence="2 4" id="KW-0238">DNA-binding</keyword>
<dbReference type="Pfam" id="PF00440">
    <property type="entry name" value="TetR_N"/>
    <property type="match status" value="1"/>
</dbReference>
<dbReference type="Gene3D" id="1.10.357.10">
    <property type="entry name" value="Tetracycline Repressor, domain 2"/>
    <property type="match status" value="1"/>
</dbReference>
<protein>
    <submittedName>
        <fullName evidence="6">TetR family transcriptional regulator</fullName>
    </submittedName>
</protein>
<evidence type="ECO:0000256" key="3">
    <source>
        <dbReference type="ARBA" id="ARBA00023163"/>
    </source>
</evidence>
<dbReference type="Proteomes" id="UP000031004">
    <property type="component" value="Unassembled WGS sequence"/>
</dbReference>
<evidence type="ECO:0000259" key="5">
    <source>
        <dbReference type="PROSITE" id="PS50977"/>
    </source>
</evidence>